<dbReference type="Proteomes" id="UP000216113">
    <property type="component" value="Unassembled WGS sequence"/>
</dbReference>
<gene>
    <name evidence="1" type="ORF">CJF43_23200</name>
</gene>
<name>A0A266LN22_PSEFR</name>
<reference evidence="1 2" key="1">
    <citation type="submission" date="2017-08" db="EMBL/GenBank/DDBJ databases">
        <title>Genomic and metabolic characterisation of spoilage-associated Pseudomonas species.</title>
        <authorList>
            <person name="Stanborough T."/>
            <person name="Fegan N."/>
            <person name="Powell S.M."/>
            <person name="Singh T."/>
            <person name="Tamplin M.L."/>
            <person name="Chandry P.S."/>
        </authorList>
    </citation>
    <scope>NUCLEOTIDE SEQUENCE [LARGE SCALE GENOMIC DNA]</scope>
    <source>
        <strain evidence="1 2">F1820</strain>
    </source>
</reference>
<dbReference type="AlphaFoldDB" id="A0A266LN22"/>
<dbReference type="EMBL" id="NQKL01000029">
    <property type="protein sequence ID" value="OZY39423.1"/>
    <property type="molecule type" value="Genomic_DNA"/>
</dbReference>
<evidence type="ECO:0000313" key="2">
    <source>
        <dbReference type="Proteomes" id="UP000216113"/>
    </source>
</evidence>
<protein>
    <submittedName>
        <fullName evidence="1">Uncharacterized protein</fullName>
    </submittedName>
</protein>
<sequence length="69" mass="7684">MPPAALDLLRCRLTAIERSTEALEVHLLSERAQGLIEALEVLNLLTVSELDSLYLIIENATQTRVKVLL</sequence>
<comment type="caution">
    <text evidence="1">The sequence shown here is derived from an EMBL/GenBank/DDBJ whole genome shotgun (WGS) entry which is preliminary data.</text>
</comment>
<organism evidence="1 2">
    <name type="scientific">Pseudomonas fragi</name>
    <dbReference type="NCBI Taxonomy" id="296"/>
    <lineage>
        <taxon>Bacteria</taxon>
        <taxon>Pseudomonadati</taxon>
        <taxon>Pseudomonadota</taxon>
        <taxon>Gammaproteobacteria</taxon>
        <taxon>Pseudomonadales</taxon>
        <taxon>Pseudomonadaceae</taxon>
        <taxon>Pseudomonas</taxon>
    </lineage>
</organism>
<proteinExistence type="predicted"/>
<accession>A0A266LN22</accession>
<evidence type="ECO:0000313" key="1">
    <source>
        <dbReference type="EMBL" id="OZY39423.1"/>
    </source>
</evidence>